<dbReference type="PANTHER" id="PTHR48079">
    <property type="entry name" value="PROTEIN YEEZ"/>
    <property type="match status" value="1"/>
</dbReference>
<dbReference type="Pfam" id="PF01370">
    <property type="entry name" value="Epimerase"/>
    <property type="match status" value="1"/>
</dbReference>
<dbReference type="InterPro" id="IPR001509">
    <property type="entry name" value="Epimerase_deHydtase"/>
</dbReference>
<reference evidence="2 3" key="1">
    <citation type="submission" date="2008-05" db="EMBL/GenBank/DDBJ databases">
        <title>Complete sequence of Chlorobium limicola DSM 245.</title>
        <authorList>
            <consortium name="US DOE Joint Genome Institute"/>
            <person name="Lucas S."/>
            <person name="Copeland A."/>
            <person name="Lapidus A."/>
            <person name="Glavina del Rio T."/>
            <person name="Dalin E."/>
            <person name="Tice H."/>
            <person name="Bruce D."/>
            <person name="Goodwin L."/>
            <person name="Pitluck S."/>
            <person name="Schmutz J."/>
            <person name="Larimer F."/>
            <person name="Land M."/>
            <person name="Hauser L."/>
            <person name="Kyrpides N."/>
            <person name="Ovchinnikova G."/>
            <person name="Zhao F."/>
            <person name="Li T."/>
            <person name="Liu Z."/>
            <person name="Overmann J."/>
            <person name="Bryant D.A."/>
            <person name="Richardson P."/>
        </authorList>
    </citation>
    <scope>NUCLEOTIDE SEQUENCE [LARGE SCALE GENOMIC DNA]</scope>
    <source>
        <strain evidence="3">DSM 245 / NBRC 103803 / 6330</strain>
    </source>
</reference>
<proteinExistence type="predicted"/>
<dbReference type="Gene3D" id="3.40.50.720">
    <property type="entry name" value="NAD(P)-binding Rossmann-like Domain"/>
    <property type="match status" value="1"/>
</dbReference>
<dbReference type="STRING" id="290315.Clim_0433"/>
<dbReference type="GO" id="GO:0005737">
    <property type="term" value="C:cytoplasm"/>
    <property type="evidence" value="ECO:0007669"/>
    <property type="project" value="TreeGrafter"/>
</dbReference>
<dbReference type="SUPFAM" id="SSF51735">
    <property type="entry name" value="NAD(P)-binding Rossmann-fold domains"/>
    <property type="match status" value="1"/>
</dbReference>
<dbReference type="InterPro" id="IPR036291">
    <property type="entry name" value="NAD(P)-bd_dom_sf"/>
</dbReference>
<accession>B3EFZ3</accession>
<dbReference type="InterPro" id="IPR051783">
    <property type="entry name" value="NAD(P)-dependent_oxidoreduct"/>
</dbReference>
<evidence type="ECO:0000313" key="3">
    <source>
        <dbReference type="Proteomes" id="UP000008841"/>
    </source>
</evidence>
<dbReference type="eggNOG" id="COG0451">
    <property type="taxonomic scope" value="Bacteria"/>
</dbReference>
<feature type="domain" description="NAD-dependent epimerase/dehydratase" evidence="1">
    <location>
        <begin position="3"/>
        <end position="220"/>
    </location>
</feature>
<dbReference type="RefSeq" id="WP_012465407.1">
    <property type="nucleotide sequence ID" value="NC_010803.1"/>
</dbReference>
<evidence type="ECO:0000313" key="2">
    <source>
        <dbReference type="EMBL" id="ACD89526.1"/>
    </source>
</evidence>
<organism evidence="2 3">
    <name type="scientific">Chlorobium limicola (strain DSM 245 / NBRC 103803 / 6330)</name>
    <dbReference type="NCBI Taxonomy" id="290315"/>
    <lineage>
        <taxon>Bacteria</taxon>
        <taxon>Pseudomonadati</taxon>
        <taxon>Chlorobiota</taxon>
        <taxon>Chlorobiia</taxon>
        <taxon>Chlorobiales</taxon>
        <taxon>Chlorobiaceae</taxon>
        <taxon>Chlorobium/Pelodictyon group</taxon>
        <taxon>Chlorobium</taxon>
    </lineage>
</organism>
<sequence>MKVLVTGASGFIGSHLAGRCGQEGHQVRALVRKGNAAIPRLQEQGITVIEGDIRDAAAVHRAAEGCDIIVHAAAVASDWGEPQDFIDINIGGTRNVAEAALRNRVGRLVYLSSIEVFDHVKSERIDEQTPFHQRNQPYPDTKIAATRLIGEYAEKGQEISIVYPSMVYGPGDRTIFPLLADGIRKGQLFYWTHHTRMSLIYIDNLVDLVMLAATHPAAAGEGFLACDTTVPDFGAFCDRLASGIDARPPFIHLPFSLAYLLASLMEMAYRLTGSDTRPMLTRQAVTLLASRAMFDTSKARNQLGWNPKVSYDAGFRRTLDWLLGIDPREWKCK</sequence>
<dbReference type="EMBL" id="CP001097">
    <property type="protein sequence ID" value="ACD89526.1"/>
    <property type="molecule type" value="Genomic_DNA"/>
</dbReference>
<dbReference type="PANTHER" id="PTHR48079:SF6">
    <property type="entry name" value="NAD(P)-BINDING DOMAIN-CONTAINING PROTEIN-RELATED"/>
    <property type="match status" value="1"/>
</dbReference>
<evidence type="ECO:0000259" key="1">
    <source>
        <dbReference type="Pfam" id="PF01370"/>
    </source>
</evidence>
<dbReference type="AlphaFoldDB" id="B3EFZ3"/>
<dbReference type="Proteomes" id="UP000008841">
    <property type="component" value="Chromosome"/>
</dbReference>
<gene>
    <name evidence="2" type="ordered locus">Clim_0433</name>
</gene>
<protein>
    <submittedName>
        <fullName evidence="2">NAD-dependent epimerase/dehydratase</fullName>
    </submittedName>
</protein>
<dbReference type="GO" id="GO:0004029">
    <property type="term" value="F:aldehyde dehydrogenase (NAD+) activity"/>
    <property type="evidence" value="ECO:0007669"/>
    <property type="project" value="TreeGrafter"/>
</dbReference>
<dbReference type="KEGG" id="cli:Clim_0433"/>
<dbReference type="HOGENOM" id="CLU_007383_6_1_10"/>
<name>B3EFZ3_CHLL2</name>
<dbReference type="OrthoDB" id="9811743at2"/>